<dbReference type="SUPFAM" id="SSF53323">
    <property type="entry name" value="Pyruvate-ferredoxin oxidoreductase, PFOR, domain III"/>
    <property type="match status" value="1"/>
</dbReference>
<name>A0A1I5S6Y7_9RHOB</name>
<evidence type="ECO:0000313" key="4">
    <source>
        <dbReference type="EMBL" id="SFP66441.1"/>
    </source>
</evidence>
<evidence type="ECO:0000313" key="5">
    <source>
        <dbReference type="Proteomes" id="UP000199356"/>
    </source>
</evidence>
<dbReference type="Gene3D" id="3.40.50.970">
    <property type="match status" value="1"/>
</dbReference>
<dbReference type="SUPFAM" id="SSF52518">
    <property type="entry name" value="Thiamin diphosphate-binding fold (THDP-binding)"/>
    <property type="match status" value="2"/>
</dbReference>
<keyword evidence="4" id="KW-0670">Pyruvate</keyword>
<dbReference type="Proteomes" id="UP000199356">
    <property type="component" value="Unassembled WGS sequence"/>
</dbReference>
<dbReference type="InterPro" id="IPR002880">
    <property type="entry name" value="Pyrv_Fd/Flavodoxin_OxRdtase_N"/>
</dbReference>
<dbReference type="AlphaFoldDB" id="A0A1I5S6Y7"/>
<keyword evidence="5" id="KW-1185">Reference proteome</keyword>
<feature type="domain" description="Pyruvate/ketoisovalerate oxidoreductase catalytic" evidence="2">
    <location>
        <begin position="729"/>
        <end position="915"/>
    </location>
</feature>
<dbReference type="PANTHER" id="PTHR48084">
    <property type="entry name" value="2-OXOGLUTARATE OXIDOREDUCTASE SUBUNIT KORB-RELATED"/>
    <property type="match status" value="1"/>
</dbReference>
<dbReference type="Pfam" id="PF01558">
    <property type="entry name" value="POR"/>
    <property type="match status" value="1"/>
</dbReference>
<dbReference type="PANTHER" id="PTHR48084:SF3">
    <property type="entry name" value="SUBUNIT OF PYRUVATE:FLAVODOXIN OXIDOREDUCTASE"/>
    <property type="match status" value="1"/>
</dbReference>
<dbReference type="Gene3D" id="3.40.920.10">
    <property type="entry name" value="Pyruvate-ferredoxin oxidoreductase, PFOR, domain III"/>
    <property type="match status" value="1"/>
</dbReference>
<dbReference type="CDD" id="cd07034">
    <property type="entry name" value="TPP_PYR_PFOR_IOR-alpha_like"/>
    <property type="match status" value="1"/>
</dbReference>
<accession>A0A1I5S6Y7</accession>
<dbReference type="NCBIfam" id="NF009588">
    <property type="entry name" value="PRK13029.1"/>
    <property type="match status" value="1"/>
</dbReference>
<dbReference type="InterPro" id="IPR002869">
    <property type="entry name" value="Pyrv_flavodox_OxRed_cen"/>
</dbReference>
<feature type="domain" description="DUF6537" evidence="3">
    <location>
        <begin position="939"/>
        <end position="1138"/>
    </location>
</feature>
<keyword evidence="1" id="KW-0560">Oxidoreductase</keyword>
<organism evidence="4 5">
    <name type="scientific">Tranquillimonas alkanivorans</name>
    <dbReference type="NCBI Taxonomy" id="441119"/>
    <lineage>
        <taxon>Bacteria</taxon>
        <taxon>Pseudomonadati</taxon>
        <taxon>Pseudomonadota</taxon>
        <taxon>Alphaproteobacteria</taxon>
        <taxon>Rhodobacterales</taxon>
        <taxon>Roseobacteraceae</taxon>
        <taxon>Tranquillimonas</taxon>
    </lineage>
</organism>
<dbReference type="STRING" id="441119.SAMN04488047_11073"/>
<dbReference type="NCBIfam" id="NF009589">
    <property type="entry name" value="PRK13030.1"/>
    <property type="match status" value="1"/>
</dbReference>
<dbReference type="InterPro" id="IPR029061">
    <property type="entry name" value="THDP-binding"/>
</dbReference>
<dbReference type="SUPFAM" id="SSF52922">
    <property type="entry name" value="TK C-terminal domain-like"/>
    <property type="match status" value="1"/>
</dbReference>
<dbReference type="Pfam" id="PF20169">
    <property type="entry name" value="DUF6537"/>
    <property type="match status" value="1"/>
</dbReference>
<sequence length="1154" mass="126671">MSDQDAVSAIDSYELADRYTHREGRVFLTGTQALVRVLLDQRRRDRAAGLNTAGYVSGYRGSPLGGVDQELTRVAKLIAEHKIEFLPAVNEDLAATAVLGSQQVETDPDRTVEGVFGMWYGKGPGVDRSGDALKHGNAYGSSPHGGVLVVAGDDHGCVSSSMPHQSDAAFLSWFMPVLNPANVAEFLPYAEYGYALSRFSGMWVGFKAISETVESGMSVELLPPREFVTPDFTAPEGGLHYRWPDLPGPQIETRMEAKKEAVRAFARANPLDGAIWGHDARYGIVTTGKGHLDLMEALRLLGIDQARAKEIGLDVYKVGMVWPLEHHAALAFAEDKDELLVVEEKRGIIESQLKEYFYDYPGRKPGRMVGKRDEHGERLIPWTGELTATELAKIVAKRLDAQIEGLDLSARAARLGQNVPQIAVPGATRTPYFCSGCPHSTSTRVPEGSQAMAGIGCHFMASWMDRDTTSLIQMGGEGVNWVSRSLFNGKKHIFQNLGEGTYYHSGSMAIRQAVAAGTNITFKILYNDAVAMTGGQPVDGPVSVQAIAHEMKAEGAGRIALVSDAPEKFDREDFPAGTTIDHRDELDRIQRELREVPGVTVLIYEQMCATEKRRRRKRGLMEDPKTFAVINDLVCEGCGDCSVESNCLSVEPKETVFGRKRQINQNTCNKDMSCLNGFCPSFVTVRGATLKKKAAGRADDAFDRLAERLVAPEMPKLREPYDLLVTGVGGTGVVTVGQVLAMAAHLEGKGASVLDFMGFAQKFGPVLSYLRFAPKPEALNQVRIEATEADAVIACDLVVSSSPKASATYAEGRTRMALNLAQMPTGDFTRNRSADLRSEERRRRIAKTIGENNLRAFDANRAAEVLMGDSVFANVMLMGAAWQMGLAPVSEPALLRALELNGVAVEKNKRAFAWGRLAIIAPEEVAELIAPKPDMDADLDAVIERRAAFLAEYQDEAWAERYRSHVDAVRRAEEAAGGSGSLAEAAAKGLFKVMSYKDEYEVARLHTETGFIAGLSEKFEGNFTVEHHLAPPLLPSGTDRRGRPRKRRFGGWVRKPMSLLARMKRLRGTAFDPFGRTAERRMEREMIGEYERLLDRLTTNLRHDNLQDAVRIAGMIDEIRGFGPVKEEAAARVRPEMEAALVEYETATPERKAA</sequence>
<dbReference type="GO" id="GO:0016903">
    <property type="term" value="F:oxidoreductase activity, acting on the aldehyde or oxo group of donors"/>
    <property type="evidence" value="ECO:0007669"/>
    <property type="project" value="InterPro"/>
</dbReference>
<dbReference type="EMBL" id="FOXA01000010">
    <property type="protein sequence ID" value="SFP66441.1"/>
    <property type="molecule type" value="Genomic_DNA"/>
</dbReference>
<dbReference type="InterPro" id="IPR009014">
    <property type="entry name" value="Transketo_C/PFOR_II"/>
</dbReference>
<reference evidence="4 5" key="1">
    <citation type="submission" date="2016-10" db="EMBL/GenBank/DDBJ databases">
        <authorList>
            <person name="de Groot N.N."/>
        </authorList>
    </citation>
    <scope>NUCLEOTIDE SEQUENCE [LARGE SCALE GENOMIC DNA]</scope>
    <source>
        <strain evidence="4 5">DSM 19547</strain>
    </source>
</reference>
<dbReference type="InterPro" id="IPR019752">
    <property type="entry name" value="Pyrv/ketoisovalerate_OxRed_cat"/>
</dbReference>
<dbReference type="RefSeq" id="WP_093422680.1">
    <property type="nucleotide sequence ID" value="NZ_FOXA01000010.1"/>
</dbReference>
<dbReference type="InterPro" id="IPR046667">
    <property type="entry name" value="DUF6537"/>
</dbReference>
<dbReference type="OrthoDB" id="9803617at2"/>
<evidence type="ECO:0000259" key="2">
    <source>
        <dbReference type="Pfam" id="PF01558"/>
    </source>
</evidence>
<dbReference type="InterPro" id="IPR051457">
    <property type="entry name" value="2-oxoacid:Fd_oxidoreductase"/>
</dbReference>
<proteinExistence type="predicted"/>
<evidence type="ECO:0000256" key="1">
    <source>
        <dbReference type="ARBA" id="ARBA00023002"/>
    </source>
</evidence>
<gene>
    <name evidence="4" type="ORF">SAMN04488047_11073</name>
</gene>
<evidence type="ECO:0000259" key="3">
    <source>
        <dbReference type="Pfam" id="PF20169"/>
    </source>
</evidence>
<protein>
    <submittedName>
        <fullName evidence="4">Indolepyruvate ferredoxin oxidoreductase</fullName>
    </submittedName>
</protein>